<evidence type="ECO:0000256" key="4">
    <source>
        <dbReference type="ARBA" id="ARBA00022982"/>
    </source>
</evidence>
<dbReference type="GO" id="GO:0016020">
    <property type="term" value="C:membrane"/>
    <property type="evidence" value="ECO:0007669"/>
    <property type="project" value="UniProtKB-SubCell"/>
</dbReference>
<keyword evidence="2" id="KW-0813">Transport</keyword>
<dbReference type="SUPFAM" id="SSF49503">
    <property type="entry name" value="Cupredoxins"/>
    <property type="match status" value="1"/>
</dbReference>
<evidence type="ECO:0000256" key="2">
    <source>
        <dbReference type="ARBA" id="ARBA00022448"/>
    </source>
</evidence>
<evidence type="ECO:0000259" key="8">
    <source>
        <dbReference type="Pfam" id="PF00127"/>
    </source>
</evidence>
<dbReference type="Pfam" id="PF16502">
    <property type="entry name" value="DUF5059"/>
    <property type="match status" value="1"/>
</dbReference>
<evidence type="ECO:0000313" key="10">
    <source>
        <dbReference type="EMBL" id="MFC4824200.1"/>
    </source>
</evidence>
<dbReference type="Pfam" id="PF00127">
    <property type="entry name" value="Copper-bind"/>
    <property type="match status" value="1"/>
</dbReference>
<evidence type="ECO:0000256" key="1">
    <source>
        <dbReference type="ARBA" id="ARBA00004370"/>
    </source>
</evidence>
<sequence>MATNRRDLLKAGSALFAGVSLAGCGGKLESAAPGASGDQSAGGDAPKAAELAVAAEWNVYRALAADALALGLAGEFDAAAGVAADAFEKFEGATGEWGAHEVLETTSEKRYSEFEEALGQLRERATGENVEEMRVEADLVSKHLSAAQTKLVGEENARALDLQFLGTRLATASALYAAGKGDAAATIAGDTYEQFEQAAVHEDLETADAESYEGFESAVEAVEKAATAGTGGTVRNEANAAFDAAATGSYAVAASESAAGAGHLAAIQARGYDASMLASLGGPSTEFAHAAALNVYRARAYDVAWLTARGQSEYAKTAAEDIFAHFEGAEAHEALEEADHEAYEGFETGLEDLASAAGEGDAEAAASAADAVEKHLRAGISALATGTEAAVLQAAFFRARFGDARELYALGDGKAAASVAQGLFQRFERDELGFHERLESASEDLYQSFEHEHLQEGLIPAFENGNDDGVETHFAGVDDALLQFATKVASEARVGAAESGLLSARGFDAAALAALGESKRARSVVQSAFQHFEEGAGGFHEALEHADHTLYESFEGALESVGSAAKDGDAYSSATTFNEKALTALYTVVSNAGGDFGEAAASVAQDAFAAFEEAEVHELLEKADRDAYESFEGKLEGLIEALKQGSGVSGALSAFARASLRAEFAVAGAPGKAPVGKSESSEGGSETQLSGGPNVVKGTPDDADHVVKLKAVSFDPAELTVSKGDKVAFVHAAGEPHSVTAYGDKIPDGADYWASGDFDSQENAETGWENGKGAVQSGQSFVHTFETTGTHEFYCVPHEAAGMTGKIVVE</sequence>
<dbReference type="PROSITE" id="PS51257">
    <property type="entry name" value="PROKAR_LIPOPROTEIN"/>
    <property type="match status" value="1"/>
</dbReference>
<dbReference type="EMBL" id="JBHSHT010000001">
    <property type="protein sequence ID" value="MFC4824200.1"/>
    <property type="molecule type" value="Genomic_DNA"/>
</dbReference>
<dbReference type="InterPro" id="IPR008972">
    <property type="entry name" value="Cupredoxin"/>
</dbReference>
<reference evidence="10 11" key="1">
    <citation type="journal article" date="2019" name="Int. J. Syst. Evol. Microbiol.">
        <title>The Global Catalogue of Microorganisms (GCM) 10K type strain sequencing project: providing services to taxonomists for standard genome sequencing and annotation.</title>
        <authorList>
            <consortium name="The Broad Institute Genomics Platform"/>
            <consortium name="The Broad Institute Genome Sequencing Center for Infectious Disease"/>
            <person name="Wu L."/>
            <person name="Ma J."/>
        </authorList>
    </citation>
    <scope>NUCLEOTIDE SEQUENCE [LARGE SCALE GENOMIC DNA]</scope>
    <source>
        <strain evidence="10 11">XZYJ18</strain>
    </source>
</reference>
<name>A0ABD5Q105_9EURY</name>
<accession>A0ABD5Q105</accession>
<evidence type="ECO:0000313" key="11">
    <source>
        <dbReference type="Proteomes" id="UP001595945"/>
    </source>
</evidence>
<evidence type="ECO:0000256" key="6">
    <source>
        <dbReference type="ARBA" id="ARBA00023136"/>
    </source>
</evidence>
<gene>
    <name evidence="10" type="ORF">ACFO9K_07985</name>
</gene>
<feature type="domain" description="Blue (type 1) copper" evidence="8">
    <location>
        <begin position="708"/>
        <end position="810"/>
    </location>
</feature>
<dbReference type="PROSITE" id="PS51318">
    <property type="entry name" value="TAT"/>
    <property type="match status" value="1"/>
</dbReference>
<dbReference type="InterPro" id="IPR032445">
    <property type="entry name" value="DUF5059"/>
</dbReference>
<comment type="caution">
    <text evidence="10">The sequence shown here is derived from an EMBL/GenBank/DDBJ whole genome shotgun (WGS) entry which is preliminary data.</text>
</comment>
<dbReference type="InterPro" id="IPR000923">
    <property type="entry name" value="BlueCu_1"/>
</dbReference>
<feature type="compositionally biased region" description="Low complexity" evidence="7">
    <location>
        <begin position="670"/>
        <end position="692"/>
    </location>
</feature>
<dbReference type="CDD" id="cd04220">
    <property type="entry name" value="Halocyanin"/>
    <property type="match status" value="1"/>
</dbReference>
<evidence type="ECO:0000256" key="3">
    <source>
        <dbReference type="ARBA" id="ARBA00022723"/>
    </source>
</evidence>
<feature type="domain" description="DUF5059" evidence="9">
    <location>
        <begin position="52"/>
        <end position="674"/>
    </location>
</feature>
<keyword evidence="11" id="KW-1185">Reference proteome</keyword>
<keyword evidence="6" id="KW-0472">Membrane</keyword>
<dbReference type="AlphaFoldDB" id="A0ABD5Q105"/>
<evidence type="ECO:0000256" key="7">
    <source>
        <dbReference type="SAM" id="MobiDB-lite"/>
    </source>
</evidence>
<dbReference type="RefSeq" id="WP_254266730.1">
    <property type="nucleotide sequence ID" value="NZ_CP100400.1"/>
</dbReference>
<evidence type="ECO:0000256" key="5">
    <source>
        <dbReference type="ARBA" id="ARBA00023008"/>
    </source>
</evidence>
<dbReference type="InterPro" id="IPR006311">
    <property type="entry name" value="TAT_signal"/>
</dbReference>
<keyword evidence="3" id="KW-0479">Metal-binding</keyword>
<keyword evidence="4" id="KW-0249">Electron transport</keyword>
<dbReference type="PANTHER" id="PTHR34192">
    <property type="entry name" value="PLASTOCYANIN MAJOR ISOFORM, CHLOROPLASTIC-RELATED"/>
    <property type="match status" value="1"/>
</dbReference>
<comment type="subcellular location">
    <subcellularLocation>
        <location evidence="1">Membrane</location>
    </subcellularLocation>
</comment>
<organism evidence="10 11">
    <name type="scientific">Halorussus aquaticus</name>
    <dbReference type="NCBI Taxonomy" id="2953748"/>
    <lineage>
        <taxon>Archaea</taxon>
        <taxon>Methanobacteriati</taxon>
        <taxon>Methanobacteriota</taxon>
        <taxon>Stenosarchaea group</taxon>
        <taxon>Halobacteria</taxon>
        <taxon>Halobacteriales</taxon>
        <taxon>Haladaptataceae</taxon>
        <taxon>Halorussus</taxon>
    </lineage>
</organism>
<dbReference type="Proteomes" id="UP001595945">
    <property type="component" value="Unassembled WGS sequence"/>
</dbReference>
<dbReference type="Gene3D" id="2.60.40.420">
    <property type="entry name" value="Cupredoxins - blue copper proteins"/>
    <property type="match status" value="1"/>
</dbReference>
<dbReference type="PANTHER" id="PTHR34192:SF10">
    <property type="entry name" value="PLASTOCYANIN MAJOR ISOFORM, CHLOROPLASTIC-RELATED"/>
    <property type="match status" value="1"/>
</dbReference>
<protein>
    <submittedName>
        <fullName evidence="10">DUF5059 domain-containing protein</fullName>
    </submittedName>
</protein>
<dbReference type="GeneID" id="73045119"/>
<keyword evidence="5" id="KW-0186">Copper</keyword>
<proteinExistence type="predicted"/>
<dbReference type="GO" id="GO:0046872">
    <property type="term" value="F:metal ion binding"/>
    <property type="evidence" value="ECO:0007669"/>
    <property type="project" value="UniProtKB-KW"/>
</dbReference>
<feature type="region of interest" description="Disordered" evidence="7">
    <location>
        <begin position="670"/>
        <end position="697"/>
    </location>
</feature>
<evidence type="ECO:0000259" key="9">
    <source>
        <dbReference type="Pfam" id="PF16502"/>
    </source>
</evidence>